<dbReference type="InterPro" id="IPR046347">
    <property type="entry name" value="bZIP_sf"/>
</dbReference>
<keyword evidence="2" id="KW-0805">Transcription regulation</keyword>
<reference evidence="9" key="1">
    <citation type="submission" date="2018-10" db="EMBL/GenBank/DDBJ databases">
        <title>Transcriptome assembly of Aceria tosichella (Wheat curl mite) Type 2.</title>
        <authorList>
            <person name="Scully E.D."/>
            <person name="Geib S.M."/>
            <person name="Palmer N.A."/>
            <person name="Gupta A.K."/>
            <person name="Sarath G."/>
            <person name="Tatineni S."/>
        </authorList>
    </citation>
    <scope>NUCLEOTIDE SEQUENCE</scope>
    <source>
        <strain evidence="9">LincolnNE</strain>
    </source>
</reference>
<dbReference type="GO" id="GO:0000981">
    <property type="term" value="F:DNA-binding transcription factor activity, RNA polymerase II-specific"/>
    <property type="evidence" value="ECO:0007669"/>
    <property type="project" value="TreeGrafter"/>
</dbReference>
<dbReference type="AlphaFoldDB" id="A0A6G1SKX6"/>
<dbReference type="Pfam" id="PF07716">
    <property type="entry name" value="bZIP_2"/>
    <property type="match status" value="1"/>
</dbReference>
<feature type="compositionally biased region" description="Basic and acidic residues" evidence="7">
    <location>
        <begin position="38"/>
        <end position="57"/>
    </location>
</feature>
<evidence type="ECO:0000256" key="5">
    <source>
        <dbReference type="ARBA" id="ARBA00023242"/>
    </source>
</evidence>
<dbReference type="Gene3D" id="1.20.5.170">
    <property type="match status" value="1"/>
</dbReference>
<keyword evidence="3" id="KW-0238">DNA-binding</keyword>
<dbReference type="PANTHER" id="PTHR46542">
    <property type="entry name" value="X-BOX BINDING PROTEIN 1"/>
    <property type="match status" value="1"/>
</dbReference>
<dbReference type="GO" id="GO:0005634">
    <property type="term" value="C:nucleus"/>
    <property type="evidence" value="ECO:0007669"/>
    <property type="project" value="TreeGrafter"/>
</dbReference>
<evidence type="ECO:0000256" key="6">
    <source>
        <dbReference type="ARBA" id="ARBA00040165"/>
    </source>
</evidence>
<dbReference type="SMART" id="SM00338">
    <property type="entry name" value="BRLZ"/>
    <property type="match status" value="1"/>
</dbReference>
<organism evidence="9">
    <name type="scientific">Aceria tosichella</name>
    <name type="common">wheat curl mite</name>
    <dbReference type="NCBI Taxonomy" id="561515"/>
    <lineage>
        <taxon>Eukaryota</taxon>
        <taxon>Metazoa</taxon>
        <taxon>Ecdysozoa</taxon>
        <taxon>Arthropoda</taxon>
        <taxon>Chelicerata</taxon>
        <taxon>Arachnida</taxon>
        <taxon>Acari</taxon>
        <taxon>Acariformes</taxon>
        <taxon>Trombidiformes</taxon>
        <taxon>Prostigmata</taxon>
        <taxon>Eupodina</taxon>
        <taxon>Eriophyoidea</taxon>
        <taxon>Eriophyidae</taxon>
        <taxon>Eriophyinae</taxon>
        <taxon>Aceriini</taxon>
        <taxon>Aceria</taxon>
    </lineage>
</organism>
<dbReference type="EMBL" id="GGYP01005789">
    <property type="protein sequence ID" value="MDE50560.1"/>
    <property type="molecule type" value="Transcribed_RNA"/>
</dbReference>
<dbReference type="InterPro" id="IPR052470">
    <property type="entry name" value="ER_Stress-Reg_TF"/>
</dbReference>
<dbReference type="InterPro" id="IPR004827">
    <property type="entry name" value="bZIP"/>
</dbReference>
<evidence type="ECO:0000313" key="9">
    <source>
        <dbReference type="EMBL" id="MDE50560.1"/>
    </source>
</evidence>
<keyword evidence="1" id="KW-0832">Ubl conjugation</keyword>
<keyword evidence="5" id="KW-0539">Nucleus</keyword>
<sequence length="351" mass="39554">MATLDSEFEFAFEPSNWSSLSNQPMEPEPLMKKKRARARLDHMTPEEKQERRKEKNRQAAQTARDRKRSRLEKLEEENQRLREENMRLRSAILGNSRDQSVVDCSPSQAAAGGAVPVLHPNVQIIDSGVSDVDSKSATTTFMSSPMNSSYNYGTTLSSPEQNDDNLFNSVMERDNDVALVNEIQKLVSYVNGDNDDGVSIESAALINEPQQQVQDISTGLQLAGNSLGWTSVQLMLILMISRIHHRLSAKIDCCQRAPTRSNDEMDPNNCNLYDYLLHTRCADFRRAAETIISNKSNVRHQRLIALNFVQKYLYHTNINRKNHNSNNSSNNNNSNNNGPAQGTGCLVRARQ</sequence>
<evidence type="ECO:0000256" key="7">
    <source>
        <dbReference type="SAM" id="MobiDB-lite"/>
    </source>
</evidence>
<protein>
    <recommendedName>
        <fullName evidence="6">X-box-binding protein 1</fullName>
    </recommendedName>
</protein>
<evidence type="ECO:0000259" key="8">
    <source>
        <dbReference type="PROSITE" id="PS50217"/>
    </source>
</evidence>
<dbReference type="PANTHER" id="PTHR46542:SF1">
    <property type="entry name" value="X-BOX BINDING PROTEIN 1"/>
    <property type="match status" value="1"/>
</dbReference>
<evidence type="ECO:0000256" key="3">
    <source>
        <dbReference type="ARBA" id="ARBA00023125"/>
    </source>
</evidence>
<dbReference type="CDD" id="cd14691">
    <property type="entry name" value="bZIP_XBP1"/>
    <property type="match status" value="1"/>
</dbReference>
<dbReference type="SUPFAM" id="SSF57959">
    <property type="entry name" value="Leucine zipper domain"/>
    <property type="match status" value="1"/>
</dbReference>
<feature type="compositionally biased region" description="Polar residues" evidence="7">
    <location>
        <begin position="15"/>
        <end position="24"/>
    </location>
</feature>
<feature type="region of interest" description="Disordered" evidence="7">
    <location>
        <begin position="319"/>
        <end position="343"/>
    </location>
</feature>
<gene>
    <name evidence="9" type="primary">Xbp1_1</name>
    <name evidence="9" type="ORF">g.2803</name>
</gene>
<dbReference type="PROSITE" id="PS00036">
    <property type="entry name" value="BZIP_BASIC"/>
    <property type="match status" value="1"/>
</dbReference>
<dbReference type="PROSITE" id="PS50217">
    <property type="entry name" value="BZIP"/>
    <property type="match status" value="1"/>
</dbReference>
<proteinExistence type="predicted"/>
<feature type="compositionally biased region" description="Low complexity" evidence="7">
    <location>
        <begin position="324"/>
        <end position="337"/>
    </location>
</feature>
<keyword evidence="4" id="KW-0804">Transcription</keyword>
<evidence type="ECO:0000256" key="2">
    <source>
        <dbReference type="ARBA" id="ARBA00023015"/>
    </source>
</evidence>
<name>A0A6G1SKX6_9ACAR</name>
<feature type="region of interest" description="Disordered" evidence="7">
    <location>
        <begin position="12"/>
        <end position="79"/>
    </location>
</feature>
<feature type="domain" description="BZIP" evidence="8">
    <location>
        <begin position="46"/>
        <end position="92"/>
    </location>
</feature>
<evidence type="ECO:0000256" key="1">
    <source>
        <dbReference type="ARBA" id="ARBA00022843"/>
    </source>
</evidence>
<evidence type="ECO:0000256" key="4">
    <source>
        <dbReference type="ARBA" id="ARBA00023163"/>
    </source>
</evidence>
<accession>A0A6G1SKX6</accession>
<dbReference type="GO" id="GO:0000977">
    <property type="term" value="F:RNA polymerase II transcription regulatory region sequence-specific DNA binding"/>
    <property type="evidence" value="ECO:0007669"/>
    <property type="project" value="TreeGrafter"/>
</dbReference>